<name>A0A6F9Y3H6_9LACO</name>
<feature type="transmembrane region" description="Helical" evidence="1">
    <location>
        <begin position="43"/>
        <end position="61"/>
    </location>
</feature>
<evidence type="ECO:0000256" key="1">
    <source>
        <dbReference type="SAM" id="Phobius"/>
    </source>
</evidence>
<keyword evidence="1" id="KW-0812">Transmembrane</keyword>
<dbReference type="EMBL" id="BLAP01000029">
    <property type="protein sequence ID" value="GET12056.1"/>
    <property type="molecule type" value="Genomic_DNA"/>
</dbReference>
<comment type="caution">
    <text evidence="2">The sequence shown here is derived from an EMBL/GenBank/DDBJ whole genome shotgun (WGS) entry which is preliminary data.</text>
</comment>
<protein>
    <submittedName>
        <fullName evidence="2">Uncharacterized protein</fullName>
    </submittedName>
</protein>
<dbReference type="RefSeq" id="WP_172577000.1">
    <property type="nucleotide sequence ID" value="NZ_BLAP01000029.1"/>
</dbReference>
<dbReference type="AlphaFoldDB" id="A0A6F9Y3H6"/>
<reference evidence="2" key="1">
    <citation type="submission" date="2019-10" db="EMBL/GenBank/DDBJ databases">
        <title>Lactobacillus agilis SN811 Whole Genome Sequencing Project.</title>
        <authorList>
            <person name="Suzuki S."/>
            <person name="Endo A."/>
            <person name="Maeno S."/>
            <person name="Shiwa Y."/>
            <person name="Matsutani M."/>
            <person name="Kajikawa A."/>
        </authorList>
    </citation>
    <scope>NUCLEOTIDE SEQUENCE</scope>
    <source>
        <strain evidence="2">SN811</strain>
    </source>
</reference>
<feature type="transmembrane region" description="Helical" evidence="1">
    <location>
        <begin position="12"/>
        <end position="31"/>
    </location>
</feature>
<dbReference type="Proteomes" id="UP000494160">
    <property type="component" value="Unassembled WGS sequence"/>
</dbReference>
<organism evidence="2">
    <name type="scientific">Ligilactobacillus agilis</name>
    <dbReference type="NCBI Taxonomy" id="1601"/>
    <lineage>
        <taxon>Bacteria</taxon>
        <taxon>Bacillati</taxon>
        <taxon>Bacillota</taxon>
        <taxon>Bacilli</taxon>
        <taxon>Lactobacillales</taxon>
        <taxon>Lactobacillaceae</taxon>
        <taxon>Ligilactobacillus</taxon>
    </lineage>
</organism>
<evidence type="ECO:0000313" key="2">
    <source>
        <dbReference type="EMBL" id="GET12056.1"/>
    </source>
</evidence>
<accession>A0A6F9Y3H6</accession>
<gene>
    <name evidence="2" type="ORF">SN811_05560</name>
</gene>
<proteinExistence type="predicted"/>
<keyword evidence="1" id="KW-0472">Membrane</keyword>
<sequence>MVKKFKIMLKGISIVLLIMIIINFGMDWCIFDKLGNGSDDGWLGFWGGFLGAIFAVVGVWWQTNKTITNEKELMFSNARPFFNLTVERDTLNLGKLYVTSDEEIGLGRKVIYLKIDNFSNKLMMKVVLKIYTKDGQTDKISIGRIEGGESIQIAPSWTHDIYKMSITDSEFNELDLKIKEICVYFTTEKGERLKLYFQNINGNIENIDSEKIVESNATKNNLNKLNEEYSNNEVFKESKMKLLKK</sequence>
<keyword evidence="1" id="KW-1133">Transmembrane helix</keyword>